<evidence type="ECO:0000313" key="3">
    <source>
        <dbReference type="Proteomes" id="UP000245133"/>
    </source>
</evidence>
<dbReference type="Proteomes" id="UP000245133">
    <property type="component" value="Unassembled WGS sequence"/>
</dbReference>
<protein>
    <recommendedName>
        <fullName evidence="4">DNA-binding helix-turn-helix protein</fullName>
    </recommendedName>
</protein>
<dbReference type="Pfam" id="PF13730">
    <property type="entry name" value="HTH_36"/>
    <property type="match status" value="1"/>
</dbReference>
<keyword evidence="3" id="KW-1185">Reference proteome</keyword>
<evidence type="ECO:0008006" key="4">
    <source>
        <dbReference type="Google" id="ProtNLM"/>
    </source>
</evidence>
<gene>
    <name evidence="2" type="ORF">LPTSP4_34660</name>
</gene>
<proteinExistence type="predicted"/>
<dbReference type="OrthoDB" id="342495at2"/>
<dbReference type="AlphaFoldDB" id="A0A2P2E4X2"/>
<evidence type="ECO:0000256" key="1">
    <source>
        <dbReference type="SAM" id="MobiDB-lite"/>
    </source>
</evidence>
<reference evidence="2 3" key="1">
    <citation type="submission" date="2018-02" db="EMBL/GenBank/DDBJ databases">
        <title>Novel Leptospira species isolated from soil and water in Japan.</title>
        <authorList>
            <person name="Nakao R."/>
            <person name="Masuzawa T."/>
        </authorList>
    </citation>
    <scope>NUCLEOTIDE SEQUENCE [LARGE SCALE GENOMIC DNA]</scope>
    <source>
        <strain evidence="2 3">YH101</strain>
    </source>
</reference>
<dbReference type="RefSeq" id="WP_108978317.1">
    <property type="nucleotide sequence ID" value="NZ_BFBB01000009.1"/>
</dbReference>
<evidence type="ECO:0000313" key="2">
    <source>
        <dbReference type="EMBL" id="GBF51928.1"/>
    </source>
</evidence>
<dbReference type="EMBL" id="BFBB01000009">
    <property type="protein sequence ID" value="GBF51928.1"/>
    <property type="molecule type" value="Genomic_DNA"/>
</dbReference>
<feature type="region of interest" description="Disordered" evidence="1">
    <location>
        <begin position="110"/>
        <end position="136"/>
    </location>
</feature>
<organism evidence="2 3">
    <name type="scientific">Leptospira ryugenii</name>
    <dbReference type="NCBI Taxonomy" id="1917863"/>
    <lineage>
        <taxon>Bacteria</taxon>
        <taxon>Pseudomonadati</taxon>
        <taxon>Spirochaetota</taxon>
        <taxon>Spirochaetia</taxon>
        <taxon>Leptospirales</taxon>
        <taxon>Leptospiraceae</taxon>
        <taxon>Leptospira</taxon>
    </lineage>
</organism>
<name>A0A2P2E4X2_9LEPT</name>
<accession>A0A2P2E4X2</accession>
<sequence length="300" mass="33792">MSDYHPYIRFMSDIIDSGVWAELSSAAKTLYPVLLKFSDSKFKPVWPGTETLLRLTGFKTKKSIVQAKKELVHAGLLFQVPGSGKVATRYHFSFHYPGSKITPLRDTQIHQREGQASSPAGDNHAKEGVTNGNPNHINITISNHNQSATERPEEKKTLPATLESLLELFGNEMVLAACTRANALGLGQDWEYIKSLCKEQVRNSQKMPNSKQENPEHETGVHQASWRGFLDWASQNLSAKTWRELDSLDVQIDGKVLLIASSLNAFHRQIIEKYFNERAKPPLLVVFGEREEPARISEIR</sequence>
<comment type="caution">
    <text evidence="2">The sequence shown here is derived from an EMBL/GenBank/DDBJ whole genome shotgun (WGS) entry which is preliminary data.</text>
</comment>